<dbReference type="PROSITE" id="PS51471">
    <property type="entry name" value="FE2OG_OXY"/>
    <property type="match status" value="1"/>
</dbReference>
<name>A0A9F7RPC9_ICTPU</name>
<evidence type="ECO:0000256" key="9">
    <source>
        <dbReference type="ARBA" id="ARBA00022896"/>
    </source>
</evidence>
<dbReference type="PANTHER" id="PTHR12117">
    <property type="entry name" value="HISTONE ACETYLTRANSFERASE COMPLEX"/>
    <property type="match status" value="1"/>
</dbReference>
<keyword evidence="20" id="KW-1185">Reference proteome</keyword>
<evidence type="ECO:0000256" key="13">
    <source>
        <dbReference type="ARBA" id="ARBA00023242"/>
    </source>
</evidence>
<feature type="region of interest" description="Disordered" evidence="18">
    <location>
        <begin position="369"/>
        <end position="469"/>
    </location>
</feature>
<reference evidence="20" key="1">
    <citation type="journal article" date="2016" name="Nat. Commun.">
        <title>The channel catfish genome sequence provides insights into the evolution of scale formation in teleosts.</title>
        <authorList>
            <person name="Liu Z."/>
            <person name="Liu S."/>
            <person name="Yao J."/>
            <person name="Bao L."/>
            <person name="Zhang J."/>
            <person name="Li Y."/>
            <person name="Jiang C."/>
            <person name="Sun L."/>
            <person name="Wang R."/>
            <person name="Zhang Y."/>
            <person name="Zhou T."/>
            <person name="Zeng Q."/>
            <person name="Fu Q."/>
            <person name="Gao S."/>
            <person name="Li N."/>
            <person name="Koren S."/>
            <person name="Jiang Y."/>
            <person name="Zimin A."/>
            <person name="Xu P."/>
            <person name="Phillippy A.M."/>
            <person name="Geng X."/>
            <person name="Song L."/>
            <person name="Sun F."/>
            <person name="Li C."/>
            <person name="Wang X."/>
            <person name="Chen A."/>
            <person name="Jin Y."/>
            <person name="Yuan Z."/>
            <person name="Yang Y."/>
            <person name="Tan S."/>
            <person name="Peatman E."/>
            <person name="Lu J."/>
            <person name="Qin Z."/>
            <person name="Dunham R."/>
            <person name="Li Z."/>
            <person name="Sonstegard T."/>
            <person name="Feng J."/>
            <person name="Danzmann R.G."/>
            <person name="Schroeder S."/>
            <person name="Scheffler B."/>
            <person name="Duke M.V."/>
            <person name="Ballard L."/>
            <person name="Kucuktas H."/>
            <person name="Kaltenboeck L."/>
            <person name="Liu H."/>
            <person name="Armbruster J."/>
            <person name="Xie Y."/>
            <person name="Kirby M.L."/>
            <person name="Tian Y."/>
            <person name="Flanagan M.E."/>
            <person name="Mu W."/>
            <person name="Waldbieser G.C."/>
        </authorList>
    </citation>
    <scope>NUCLEOTIDE SEQUENCE [LARGE SCALE GENOMIC DNA]</scope>
    <source>
        <strain evidence="20">SDA103</strain>
    </source>
</reference>
<keyword evidence="9" id="KW-0847">Vitamin C</keyword>
<evidence type="ECO:0000256" key="2">
    <source>
        <dbReference type="ARBA" id="ARBA00004123"/>
    </source>
</evidence>
<evidence type="ECO:0000313" key="20">
    <source>
        <dbReference type="Proteomes" id="UP000221080"/>
    </source>
</evidence>
<reference evidence="21" key="2">
    <citation type="submission" date="2025-08" db="UniProtKB">
        <authorList>
            <consortium name="RefSeq"/>
        </authorList>
    </citation>
    <scope>IDENTIFICATION</scope>
    <source>
        <tissue evidence="21">Blood</tissue>
    </source>
</reference>
<dbReference type="Gene3D" id="2.60.120.620">
    <property type="entry name" value="q2cbj1_9rhob like domain"/>
    <property type="match status" value="2"/>
</dbReference>
<evidence type="ECO:0000256" key="5">
    <source>
        <dbReference type="ARBA" id="ARBA00011245"/>
    </source>
</evidence>
<dbReference type="KEGG" id="ipu:108270612"/>
<dbReference type="Proteomes" id="UP000221080">
    <property type="component" value="Chromosome 10"/>
</dbReference>
<comment type="function">
    <text evidence="17">Prolyl 3-hydroxylase that catalyzes 3-hydroxylation of 'Pro-62' of small ribosomal subunit uS12 (RPS23), thereby regulating protein translation termination efficiency. Involved in stress granule formation.</text>
</comment>
<evidence type="ECO:0000256" key="1">
    <source>
        <dbReference type="ARBA" id="ARBA00001961"/>
    </source>
</evidence>
<dbReference type="InterPro" id="IPR005123">
    <property type="entry name" value="Oxoglu/Fe-dep_dioxygenase_dom"/>
</dbReference>
<keyword evidence="8" id="KW-0479">Metal-binding</keyword>
<dbReference type="GeneID" id="108270612"/>
<comment type="catalytic activity">
    <reaction evidence="16">
        <text>[ribosomal protein uS12]-L-proline + 2-oxoglutarate + O2 = [ribosomal protein uS12]-(3S)-3-hydroxy-L-proline + succinate + CO2</text>
        <dbReference type="Rhea" id="RHEA:54156"/>
        <dbReference type="Rhea" id="RHEA-COMP:13816"/>
        <dbReference type="Rhea" id="RHEA-COMP:13818"/>
        <dbReference type="ChEBI" id="CHEBI:15379"/>
        <dbReference type="ChEBI" id="CHEBI:16526"/>
        <dbReference type="ChEBI" id="CHEBI:16810"/>
        <dbReference type="ChEBI" id="CHEBI:30031"/>
        <dbReference type="ChEBI" id="CHEBI:50342"/>
        <dbReference type="ChEBI" id="CHEBI:85428"/>
    </reaction>
</comment>
<evidence type="ECO:0000256" key="4">
    <source>
        <dbReference type="ARBA" id="ARBA00007443"/>
    </source>
</evidence>
<organism evidence="20 21">
    <name type="scientific">Ictalurus punctatus</name>
    <name type="common">Channel catfish</name>
    <name type="synonym">Silurus punctatus</name>
    <dbReference type="NCBI Taxonomy" id="7998"/>
    <lineage>
        <taxon>Eukaryota</taxon>
        <taxon>Metazoa</taxon>
        <taxon>Chordata</taxon>
        <taxon>Craniata</taxon>
        <taxon>Vertebrata</taxon>
        <taxon>Euteleostomi</taxon>
        <taxon>Actinopterygii</taxon>
        <taxon>Neopterygii</taxon>
        <taxon>Teleostei</taxon>
        <taxon>Ostariophysi</taxon>
        <taxon>Siluriformes</taxon>
        <taxon>Ictaluridae</taxon>
        <taxon>Ictalurus</taxon>
    </lineage>
</organism>
<keyword evidence="11" id="KW-0560">Oxidoreductase</keyword>
<protein>
    <recommendedName>
        <fullName evidence="6">Prolyl 3-hydroxylase OGFOD1</fullName>
    </recommendedName>
    <alternativeName>
        <fullName evidence="15">2-oxoglutarate and iron-dependent oxygenase domain-containing protein 1</fullName>
    </alternativeName>
    <alternativeName>
        <fullName evidence="14">uS12 prolyl 3-hydroxylase</fullName>
    </alternativeName>
</protein>
<dbReference type="GO" id="GO:0006449">
    <property type="term" value="P:regulation of translational termination"/>
    <property type="evidence" value="ECO:0007669"/>
    <property type="project" value="TreeGrafter"/>
</dbReference>
<comment type="subcellular location">
    <subcellularLocation>
        <location evidence="3">Cytoplasm</location>
    </subcellularLocation>
    <subcellularLocation>
        <location evidence="2">Nucleus</location>
    </subcellularLocation>
</comment>
<evidence type="ECO:0000256" key="6">
    <source>
        <dbReference type="ARBA" id="ARBA00016364"/>
    </source>
</evidence>
<dbReference type="GO" id="GO:0005506">
    <property type="term" value="F:iron ion binding"/>
    <property type="evidence" value="ECO:0007669"/>
    <property type="project" value="InterPro"/>
</dbReference>
<evidence type="ECO:0000256" key="12">
    <source>
        <dbReference type="ARBA" id="ARBA00023004"/>
    </source>
</evidence>
<keyword evidence="13" id="KW-0539">Nucleus</keyword>
<evidence type="ECO:0000256" key="16">
    <source>
        <dbReference type="ARBA" id="ARBA00047444"/>
    </source>
</evidence>
<accession>A0A9F7RPC9</accession>
<evidence type="ECO:0000256" key="10">
    <source>
        <dbReference type="ARBA" id="ARBA00022964"/>
    </source>
</evidence>
<evidence type="ECO:0000256" key="11">
    <source>
        <dbReference type="ARBA" id="ARBA00023002"/>
    </source>
</evidence>
<evidence type="ECO:0000256" key="15">
    <source>
        <dbReference type="ARBA" id="ARBA00031489"/>
    </source>
</evidence>
<keyword evidence="10" id="KW-0223">Dioxygenase</keyword>
<evidence type="ECO:0000256" key="8">
    <source>
        <dbReference type="ARBA" id="ARBA00022723"/>
    </source>
</evidence>
<dbReference type="SMART" id="SM00702">
    <property type="entry name" value="P4Hc"/>
    <property type="match status" value="1"/>
</dbReference>
<dbReference type="OrthoDB" id="430522at2759"/>
<proteinExistence type="inferred from homology"/>
<keyword evidence="7" id="KW-0963">Cytoplasm</keyword>
<evidence type="ECO:0000256" key="3">
    <source>
        <dbReference type="ARBA" id="ARBA00004496"/>
    </source>
</evidence>
<gene>
    <name evidence="21" type="primary">ogfod1</name>
</gene>
<dbReference type="PANTHER" id="PTHR12117:SF0">
    <property type="entry name" value="PROLYL 3-HYDROXYLASE OGFOD1"/>
    <property type="match status" value="1"/>
</dbReference>
<dbReference type="InterPro" id="IPR006620">
    <property type="entry name" value="Pro_4_hyd_alph"/>
</dbReference>
<dbReference type="InterPro" id="IPR039558">
    <property type="entry name" value="TPA1/OFD1_N"/>
</dbReference>
<feature type="compositionally biased region" description="Low complexity" evidence="18">
    <location>
        <begin position="381"/>
        <end position="422"/>
    </location>
</feature>
<evidence type="ECO:0000256" key="14">
    <source>
        <dbReference type="ARBA" id="ARBA00029938"/>
    </source>
</evidence>
<dbReference type="AlphaFoldDB" id="A0A9F7RPC9"/>
<comment type="cofactor">
    <cofactor evidence="1">
        <name>L-ascorbate</name>
        <dbReference type="ChEBI" id="CHEBI:38290"/>
    </cofactor>
</comment>
<sequence>MSTKRRSNDTNKGKCAKKNKEGEVAVLSSDLEDDVIRNGMKEAWRRKTSFSRGGVQLDCEPFPHCRIRNFVQNESFLENLRDELLRLNFHGKSNDLYKFQQSDDLKKRKEHHVSEIRSLLFLQFRSWLSEVLEVDLEPTVDISCAKYEHTDVLLCHDDELEGRRVAFILYLVPPWDSSDGGMLDLYNTDEHYEPVSIVKSLLPCWNTLLFFEVSPVSFHQVSEVLTDEKCRLSLSGWFHGASLQRPRRYTEPAVPRHTHVLADETVLFEWVNETYMDPLYQAQVQQEFEDTSEIRLPNFLQEEKYNQVIEALRLAEIQWERRGPPNKRCYARAQLQSLPSCLKECWDLLSSEAFFLLLSNLTGLSLHALAPGDDESDSEGQEGQSEGQEGQSEGQEGQSEGQEGWSEGQEGQSEGQEGQSEGQEGRSEGQEGRSDTDNSEGEFNDPDGQGSSGTSSSTEKKKNKGPPVCVGELRRWSHGDYTLLHDSVKREFALDLLLYFGCTGWKAEYGGFASYIARDEDEELLTVYPEENSLALVYRDKETLKFIKHINHNSVVQEGDHALTHFYDFSFTYYE</sequence>
<comment type="subunit">
    <text evidence="5">Monomer.</text>
</comment>
<comment type="similarity">
    <text evidence="4">Belongs to the TPA1 family.</text>
</comment>
<keyword evidence="12" id="KW-0408">Iron</keyword>
<dbReference type="GO" id="GO:0031543">
    <property type="term" value="F:peptidyl-proline dioxygenase activity"/>
    <property type="evidence" value="ECO:0007669"/>
    <property type="project" value="TreeGrafter"/>
</dbReference>
<evidence type="ECO:0000256" key="7">
    <source>
        <dbReference type="ARBA" id="ARBA00022490"/>
    </source>
</evidence>
<dbReference type="FunFam" id="2.60.120.620:FF:000010">
    <property type="entry name" value="Prolyl 3-hydroxylase OGFOD1 isoform 1"/>
    <property type="match status" value="1"/>
</dbReference>
<dbReference type="GO" id="GO:0031418">
    <property type="term" value="F:L-ascorbic acid binding"/>
    <property type="evidence" value="ECO:0007669"/>
    <property type="project" value="UniProtKB-KW"/>
</dbReference>
<dbReference type="RefSeq" id="XP_053539318.1">
    <property type="nucleotide sequence ID" value="XM_053683343.1"/>
</dbReference>
<evidence type="ECO:0000313" key="21">
    <source>
        <dbReference type="RefSeq" id="XP_053539318.1"/>
    </source>
</evidence>
<dbReference type="GO" id="GO:0005634">
    <property type="term" value="C:nucleus"/>
    <property type="evidence" value="ECO:0007669"/>
    <property type="project" value="UniProtKB-SubCell"/>
</dbReference>
<evidence type="ECO:0000256" key="17">
    <source>
        <dbReference type="ARBA" id="ARBA00055047"/>
    </source>
</evidence>
<dbReference type="InterPro" id="IPR051842">
    <property type="entry name" value="uS12_prolyl_hydroxylase"/>
</dbReference>
<dbReference type="Pfam" id="PF10637">
    <property type="entry name" value="Ofd1_CTDD"/>
    <property type="match status" value="2"/>
</dbReference>
<feature type="compositionally biased region" description="Basic and acidic residues" evidence="18">
    <location>
        <begin position="423"/>
        <end position="436"/>
    </location>
</feature>
<feature type="domain" description="Fe2OG dioxygenase" evidence="19">
    <location>
        <begin position="138"/>
        <end position="240"/>
    </location>
</feature>
<evidence type="ECO:0000259" key="19">
    <source>
        <dbReference type="PROSITE" id="PS51471"/>
    </source>
</evidence>
<evidence type="ECO:0000256" key="18">
    <source>
        <dbReference type="SAM" id="MobiDB-lite"/>
    </source>
</evidence>
<dbReference type="Pfam" id="PF13661">
    <property type="entry name" value="2OG-FeII_Oxy_4"/>
    <property type="match status" value="1"/>
</dbReference>
<dbReference type="InterPro" id="IPR019601">
    <property type="entry name" value="Oxoglutarate/Fe-dep_Oase_C"/>
</dbReference>
<dbReference type="CTD" id="55239"/>
<dbReference type="GO" id="GO:0005737">
    <property type="term" value="C:cytoplasm"/>
    <property type="evidence" value="ECO:0007669"/>
    <property type="project" value="UniProtKB-SubCell"/>
</dbReference>